<dbReference type="RefSeq" id="WP_011139881.1">
    <property type="nucleotide sequence ID" value="NC_005090.1"/>
</dbReference>
<dbReference type="AlphaFoldDB" id="Q7MQQ4"/>
<protein>
    <recommendedName>
        <fullName evidence="4">ABC-type transport auxiliary lipoprotein component domain-containing protein</fullName>
    </recommendedName>
</protein>
<dbReference type="Proteomes" id="UP000000422">
    <property type="component" value="Chromosome"/>
</dbReference>
<sequence>MKSASKLWLSSLLLLVATLFGACTSKEPSSLHVREIFYAPKESLARATYLAYIPTEISTHYTLRSSSYETLSPWMELHAKEVAQRWNRLFPAILEGKDISIIKHYPSFSSLSFEDRAKLPGIFSSKILARIEEVSLPQENKEIKRSRVVLSLEAEMFILEPASQEILWSQKSDLGELLFDAQGEVSMNVIGRYLEGVYGDLEGEMIARLEAASRSSMIVPTEEVRLMKRLPKR</sequence>
<dbReference type="PROSITE" id="PS51257">
    <property type="entry name" value="PROKAR_LIPOPROTEIN"/>
    <property type="match status" value="1"/>
</dbReference>
<keyword evidence="1" id="KW-0732">Signal</keyword>
<organism evidence="3">
    <name type="scientific">Wolinella succinogenes (strain ATCC 29543 / DSM 1740 / CCUG 13145 / JCM 31913 / LMG 7466 / NCTC 11488 / FDC 602W)</name>
    <name type="common">Vibrio succinogenes</name>
    <dbReference type="NCBI Taxonomy" id="273121"/>
    <lineage>
        <taxon>Bacteria</taxon>
        <taxon>Pseudomonadati</taxon>
        <taxon>Campylobacterota</taxon>
        <taxon>Epsilonproteobacteria</taxon>
        <taxon>Campylobacterales</taxon>
        <taxon>Helicobacteraceae</taxon>
        <taxon>Wolinella</taxon>
    </lineage>
</organism>
<keyword evidence="3" id="KW-1185">Reference proteome</keyword>
<dbReference type="STRING" id="273121.WS2101"/>
<accession>Q7MQQ4</accession>
<feature type="signal peptide" evidence="1">
    <location>
        <begin position="1"/>
        <end position="22"/>
    </location>
</feature>
<reference evidence="2 3" key="1">
    <citation type="journal article" date="2003" name="Proc. Natl. Acad. Sci. U.S.A.">
        <title>Complete genome sequence and analysis of Wolinella succinogenes.</title>
        <authorList>
            <person name="Baar C."/>
            <person name="Eppinger M."/>
            <person name="Raddatz G."/>
            <person name="Simon JM."/>
            <person name="Lanz C."/>
            <person name="Klimmek O."/>
            <person name="Nandakumar R."/>
            <person name="Gross R."/>
            <person name="Rosinus A."/>
            <person name="Keller H."/>
            <person name="Jagtap P."/>
            <person name="Linke B."/>
            <person name="Meyer F."/>
            <person name="Lederer H."/>
            <person name="Schuster S.C."/>
        </authorList>
    </citation>
    <scope>NUCLEOTIDE SEQUENCE [LARGE SCALE GENOMIC DNA]</scope>
    <source>
        <strain evidence="3">ATCC 29543 / DSM 1740 / CCUG 13145 / JCM 31913 / LMG 7466 / NCTC 11488 / FDC 602W</strain>
    </source>
</reference>
<evidence type="ECO:0000313" key="2">
    <source>
        <dbReference type="EMBL" id="CAE11099.1"/>
    </source>
</evidence>
<evidence type="ECO:0008006" key="4">
    <source>
        <dbReference type="Google" id="ProtNLM"/>
    </source>
</evidence>
<gene>
    <name evidence="2" type="ordered locus">WS2101</name>
</gene>
<dbReference type="HOGENOM" id="CLU_1189518_0_0_7"/>
<dbReference type="EMBL" id="BX571662">
    <property type="protein sequence ID" value="CAE11099.1"/>
    <property type="molecule type" value="Genomic_DNA"/>
</dbReference>
<evidence type="ECO:0000256" key="1">
    <source>
        <dbReference type="SAM" id="SignalP"/>
    </source>
</evidence>
<proteinExistence type="predicted"/>
<name>Q7MQQ4_WOLSU</name>
<evidence type="ECO:0000313" key="3">
    <source>
        <dbReference type="Proteomes" id="UP000000422"/>
    </source>
</evidence>
<dbReference type="KEGG" id="wsu:WS2101"/>
<feature type="chain" id="PRO_5004288634" description="ABC-type transport auxiliary lipoprotein component domain-containing protein" evidence="1">
    <location>
        <begin position="23"/>
        <end position="233"/>
    </location>
</feature>